<name>A0A1H3LMA4_9RHOB</name>
<dbReference type="SUPFAM" id="SSF69635">
    <property type="entry name" value="Type III secretory system chaperone-like"/>
    <property type="match status" value="1"/>
</dbReference>
<dbReference type="EMBL" id="FNPX01000002">
    <property type="protein sequence ID" value="SDY65541.1"/>
    <property type="molecule type" value="Genomic_DNA"/>
</dbReference>
<gene>
    <name evidence="1" type="ORF">SAMN05444004_102251</name>
</gene>
<evidence type="ECO:0000313" key="1">
    <source>
        <dbReference type="EMBL" id="SDY65541.1"/>
    </source>
</evidence>
<evidence type="ECO:0008006" key="3">
    <source>
        <dbReference type="Google" id="ProtNLM"/>
    </source>
</evidence>
<dbReference type="Proteomes" id="UP000198914">
    <property type="component" value="Unassembled WGS sequence"/>
</dbReference>
<evidence type="ECO:0000313" key="2">
    <source>
        <dbReference type="Proteomes" id="UP000198914"/>
    </source>
</evidence>
<proteinExistence type="predicted"/>
<organism evidence="1 2">
    <name type="scientific">Jannaschia faecimaris</name>
    <dbReference type="NCBI Taxonomy" id="1244108"/>
    <lineage>
        <taxon>Bacteria</taxon>
        <taxon>Pseudomonadati</taxon>
        <taxon>Pseudomonadota</taxon>
        <taxon>Alphaproteobacteria</taxon>
        <taxon>Rhodobacterales</taxon>
        <taxon>Roseobacteraceae</taxon>
        <taxon>Jannaschia</taxon>
    </lineage>
</organism>
<dbReference type="AlphaFoldDB" id="A0A1H3LMA4"/>
<keyword evidence="2" id="KW-1185">Reference proteome</keyword>
<reference evidence="2" key="1">
    <citation type="submission" date="2016-10" db="EMBL/GenBank/DDBJ databases">
        <authorList>
            <person name="Varghese N."/>
            <person name="Submissions S."/>
        </authorList>
    </citation>
    <scope>NUCLEOTIDE SEQUENCE [LARGE SCALE GENOMIC DNA]</scope>
    <source>
        <strain evidence="2">DSM 100420</strain>
    </source>
</reference>
<accession>A0A1H3LMA4</accession>
<dbReference type="RefSeq" id="WP_342023673.1">
    <property type="nucleotide sequence ID" value="NZ_FNPX01000002.1"/>
</dbReference>
<dbReference type="STRING" id="1244108.SAMN05444004_102251"/>
<dbReference type="Gene3D" id="3.30.1460.10">
    <property type="match status" value="1"/>
</dbReference>
<protein>
    <recommendedName>
        <fullName evidence="3">Sensory transduction regulator</fullName>
    </recommendedName>
</protein>
<sequence length="200" mass="21800">MPRVLSVLTAAAQTSMRLLTMTVAPMVLIIGLSGLAHGQSMAPEASPPAIVDMNLERMASILSALDPAVEQAGAAFRLTVEDVPVLIVTDPRADRMRAMVPIRSVEGLSQQELTRMMQANFDSVLDARYAIAEGRVWAVFIHPLRSLRRDQLISGIGQTVNTALTYGTLFSSGAIQFGRGDSRDEQRQLLERLLDRGQDI</sequence>